<dbReference type="AlphaFoldDB" id="A0A1Q8YFX5"/>
<gene>
    <name evidence="1" type="ORF">BLL52_1672</name>
</gene>
<comment type="caution">
    <text evidence="1">The sequence shown here is derived from an EMBL/GenBank/DDBJ whole genome shotgun (WGS) entry which is preliminary data.</text>
</comment>
<organism evidence="1 2">
    <name type="scientific">Rhodoferax antarcticus ANT.BR</name>
    <dbReference type="NCBI Taxonomy" id="1111071"/>
    <lineage>
        <taxon>Bacteria</taxon>
        <taxon>Pseudomonadati</taxon>
        <taxon>Pseudomonadota</taxon>
        <taxon>Betaproteobacteria</taxon>
        <taxon>Burkholderiales</taxon>
        <taxon>Comamonadaceae</taxon>
        <taxon>Rhodoferax</taxon>
    </lineage>
</organism>
<name>A0A1Q8YFX5_9BURK</name>
<dbReference type="Proteomes" id="UP000185911">
    <property type="component" value="Unassembled WGS sequence"/>
</dbReference>
<protein>
    <submittedName>
        <fullName evidence="1">Uncharacterized protein</fullName>
    </submittedName>
</protein>
<reference evidence="1 2" key="1">
    <citation type="submission" date="2017-01" db="EMBL/GenBank/DDBJ databases">
        <title>Genome sequence of Rhodoferax antarcticus ANT.BR, a psychrophilic purple nonsulfur bacterium from an Antarctic microbial mat.</title>
        <authorList>
            <person name="Baker J."/>
            <person name="Riester C."/>
            <person name="Skinner B."/>
            <person name="Newell A."/>
            <person name="Swingley W."/>
            <person name="Madigan M."/>
            <person name="Jung D."/>
            <person name="Asao M."/>
            <person name="Chen M."/>
            <person name="Loughlin P."/>
            <person name="Pan H."/>
            <person name="Lin S."/>
            <person name="Li N."/>
            <person name="Shaw J."/>
            <person name="Prado M."/>
            <person name="Sherman C."/>
            <person name="Li X."/>
            <person name="Tang J."/>
            <person name="Blankenship R."/>
            <person name="Zhao T."/>
            <person name="Touchman J."/>
            <person name="Sattley M."/>
        </authorList>
    </citation>
    <scope>NUCLEOTIDE SEQUENCE [LARGE SCALE GENOMIC DNA]</scope>
    <source>
        <strain evidence="1 2">ANT.BR</strain>
    </source>
</reference>
<accession>A0A1Q8YFX5</accession>
<evidence type="ECO:0000313" key="1">
    <source>
        <dbReference type="EMBL" id="OLP06926.1"/>
    </source>
</evidence>
<evidence type="ECO:0000313" key="2">
    <source>
        <dbReference type="Proteomes" id="UP000185911"/>
    </source>
</evidence>
<dbReference type="EMBL" id="MSYM01000011">
    <property type="protein sequence ID" value="OLP06926.1"/>
    <property type="molecule type" value="Genomic_DNA"/>
</dbReference>
<keyword evidence="2" id="KW-1185">Reference proteome</keyword>
<sequence length="43" mass="4957">MFLGIFIWLRPPPWASRECWLDSLTLAVIAISQSQRSDPIPDE</sequence>
<proteinExistence type="predicted"/>